<evidence type="ECO:0000313" key="11">
    <source>
        <dbReference type="Proteomes" id="UP001140172"/>
    </source>
</evidence>
<dbReference type="InterPro" id="IPR051664">
    <property type="entry name" value="MYND-type_zinc_finger"/>
</dbReference>
<evidence type="ECO:0000259" key="9">
    <source>
        <dbReference type="PROSITE" id="PS50865"/>
    </source>
</evidence>
<comment type="similarity">
    <text evidence="2">Belongs to the MUB1/samB family.</text>
</comment>
<gene>
    <name evidence="10" type="ORF">GGI15_001893</name>
</gene>
<dbReference type="PROSITE" id="PS50865">
    <property type="entry name" value="ZF_MYND_2"/>
    <property type="match status" value="1"/>
</dbReference>
<dbReference type="SUPFAM" id="SSF144232">
    <property type="entry name" value="HIT/MYND zinc finger-like"/>
    <property type="match status" value="1"/>
</dbReference>
<comment type="caution">
    <text evidence="10">The sequence shown here is derived from an EMBL/GenBank/DDBJ whole genome shotgun (WGS) entry which is preliminary data.</text>
</comment>
<dbReference type="GO" id="GO:1990304">
    <property type="term" value="C:MUB1-RAD6-UBR2 ubiquitin ligase complex"/>
    <property type="evidence" value="ECO:0007669"/>
    <property type="project" value="TreeGrafter"/>
</dbReference>
<dbReference type="Proteomes" id="UP001140172">
    <property type="component" value="Unassembled WGS sequence"/>
</dbReference>
<dbReference type="PANTHER" id="PTHR47442">
    <property type="entry name" value="MYND-TYPE ZINC FINGER PROTEIN MUB1"/>
    <property type="match status" value="1"/>
</dbReference>
<dbReference type="GO" id="GO:0008270">
    <property type="term" value="F:zinc ion binding"/>
    <property type="evidence" value="ECO:0007669"/>
    <property type="project" value="UniProtKB-KW"/>
</dbReference>
<dbReference type="EMBL" id="JANBUM010000086">
    <property type="protein sequence ID" value="KAJ2785499.1"/>
    <property type="molecule type" value="Genomic_DNA"/>
</dbReference>
<feature type="compositionally biased region" description="Low complexity" evidence="8">
    <location>
        <begin position="588"/>
        <end position="636"/>
    </location>
</feature>
<reference evidence="10" key="1">
    <citation type="submission" date="2022-07" db="EMBL/GenBank/DDBJ databases">
        <title>Phylogenomic reconstructions and comparative analyses of Kickxellomycotina fungi.</title>
        <authorList>
            <person name="Reynolds N.K."/>
            <person name="Stajich J.E."/>
            <person name="Barry K."/>
            <person name="Grigoriev I.V."/>
            <person name="Crous P."/>
            <person name="Smith M.E."/>
        </authorList>
    </citation>
    <scope>NUCLEOTIDE SEQUENCE</scope>
    <source>
        <strain evidence="10">BCRC 34489</strain>
    </source>
</reference>
<keyword evidence="11" id="KW-1185">Reference proteome</keyword>
<dbReference type="OrthoDB" id="5594178at2759"/>
<evidence type="ECO:0000256" key="3">
    <source>
        <dbReference type="ARBA" id="ARBA00022490"/>
    </source>
</evidence>
<feature type="region of interest" description="Disordered" evidence="8">
    <location>
        <begin position="546"/>
        <end position="756"/>
    </location>
</feature>
<organism evidence="10 11">
    <name type="scientific">Coemansia interrupta</name>
    <dbReference type="NCBI Taxonomy" id="1126814"/>
    <lineage>
        <taxon>Eukaryota</taxon>
        <taxon>Fungi</taxon>
        <taxon>Fungi incertae sedis</taxon>
        <taxon>Zoopagomycota</taxon>
        <taxon>Kickxellomycotina</taxon>
        <taxon>Kickxellomycetes</taxon>
        <taxon>Kickxellales</taxon>
        <taxon>Kickxellaceae</taxon>
        <taxon>Coemansia</taxon>
    </lineage>
</organism>
<dbReference type="Gene3D" id="6.10.140.2220">
    <property type="match status" value="1"/>
</dbReference>
<feature type="compositionally biased region" description="Polar residues" evidence="8">
    <location>
        <begin position="676"/>
        <end position="685"/>
    </location>
</feature>
<evidence type="ECO:0000256" key="6">
    <source>
        <dbReference type="ARBA" id="ARBA00022833"/>
    </source>
</evidence>
<evidence type="ECO:0000256" key="7">
    <source>
        <dbReference type="PROSITE-ProRule" id="PRU00134"/>
    </source>
</evidence>
<evidence type="ECO:0000256" key="4">
    <source>
        <dbReference type="ARBA" id="ARBA00022723"/>
    </source>
</evidence>
<comment type="subcellular location">
    <subcellularLocation>
        <location evidence="1">Cytoplasm</location>
    </subcellularLocation>
</comment>
<dbReference type="AlphaFoldDB" id="A0A9W8HI47"/>
<evidence type="ECO:0000256" key="1">
    <source>
        <dbReference type="ARBA" id="ARBA00004496"/>
    </source>
</evidence>
<protein>
    <recommendedName>
        <fullName evidence="9">MYND-type domain-containing protein</fullName>
    </recommendedName>
</protein>
<keyword evidence="4" id="KW-0479">Metal-binding</keyword>
<dbReference type="InterPro" id="IPR002893">
    <property type="entry name" value="Znf_MYND"/>
</dbReference>
<feature type="region of interest" description="Disordered" evidence="8">
    <location>
        <begin position="354"/>
        <end position="380"/>
    </location>
</feature>
<dbReference type="GO" id="GO:0006511">
    <property type="term" value="P:ubiquitin-dependent protein catabolic process"/>
    <property type="evidence" value="ECO:0007669"/>
    <property type="project" value="TreeGrafter"/>
</dbReference>
<evidence type="ECO:0000256" key="8">
    <source>
        <dbReference type="SAM" id="MobiDB-lite"/>
    </source>
</evidence>
<keyword evidence="5 7" id="KW-0863">Zinc-finger</keyword>
<feature type="compositionally biased region" description="Polar residues" evidence="8">
    <location>
        <begin position="657"/>
        <end position="666"/>
    </location>
</feature>
<feature type="domain" description="MYND-type" evidence="9">
    <location>
        <begin position="467"/>
        <end position="514"/>
    </location>
</feature>
<dbReference type="PANTHER" id="PTHR47442:SF1">
    <property type="entry name" value="MYND-TYPE ZINC FINGER PROTEIN MUB1"/>
    <property type="match status" value="1"/>
</dbReference>
<feature type="compositionally biased region" description="Basic residues" evidence="8">
    <location>
        <begin position="717"/>
        <end position="729"/>
    </location>
</feature>
<sequence length="756" mass="83065">MRESNFHFPSTNKACVSITSALYDRRALDCTADLPLVNSLSHLNYLTSSSARIREILTTDGGLERLVRILRTTRVTEDTLHNWKWTMAFQCVVNVGVRGTAEIRQRVVQVGAVPILVEILHAYLLGTEVVRLEQKVNEAMNALSQRMNVPKVLDYSALGDASAVEDHAEINDPSTTVVSSHMLASGANNSTGAAPARSSSAAAARSNAQAAVAAVTGVNPIPVSMHPLHPPTAAASATVATAAANRQQTRRVGEGIHPLSRHISYSDVVTSGISGSQVPYSSHAYLYSEQERLQAEYDAVRRRLQAINHVMYRHDDVVLTLQLLAYLTKTPSQRQLFHECPLLSAQMRTVPDPVDADASRSGFGANKASGNNAGSMGTGGSGSVASGYATAIDLEEAVLAAQFSAQANAAADIPAPRRRKYANDATVDVFSIVERFTVQKTFPSDMVYWSSIVMRNSCRREETRNNCRQCAYLKCQKWESHPNEFAKCRRCRKAKYCSKYCQSKAWQEGHRNWCTERNHSGVINPGVIEDTSELSQNTAVPAAMGQTVAPTPLPPQQPQVDHHIRQEPQPQPQPQLQQHQHQQHHQQQHQQQYQQQQHQQYQQQQHQQQQQQYHHQQQQFNHQQYQNQQQHYPPQQSHAGYASMMTMNPPAAAAGAYSSTESQGHMASSAMHESSILPQSTSAVTPGSGGTVQPTHAHAAFAGNDYRPAAGGPMTTHHNHGNSHHHHPYRPPQGSSESGQHAVASRSRAHGRGGNQ</sequence>
<proteinExistence type="inferred from homology"/>
<evidence type="ECO:0000313" key="10">
    <source>
        <dbReference type="EMBL" id="KAJ2785499.1"/>
    </source>
</evidence>
<keyword evidence="6" id="KW-0862">Zinc</keyword>
<name>A0A9W8HI47_9FUNG</name>
<evidence type="ECO:0000256" key="2">
    <source>
        <dbReference type="ARBA" id="ARBA00010655"/>
    </source>
</evidence>
<accession>A0A9W8HI47</accession>
<feature type="compositionally biased region" description="Basic residues" evidence="8">
    <location>
        <begin position="747"/>
        <end position="756"/>
    </location>
</feature>
<dbReference type="GO" id="GO:0007163">
    <property type="term" value="P:establishment or maintenance of cell polarity"/>
    <property type="evidence" value="ECO:0007669"/>
    <property type="project" value="TreeGrafter"/>
</dbReference>
<evidence type="ECO:0000256" key="5">
    <source>
        <dbReference type="ARBA" id="ARBA00022771"/>
    </source>
</evidence>
<dbReference type="GO" id="GO:0005737">
    <property type="term" value="C:cytoplasm"/>
    <property type="evidence" value="ECO:0007669"/>
    <property type="project" value="UniProtKB-SubCell"/>
</dbReference>
<dbReference type="PROSITE" id="PS01360">
    <property type="entry name" value="ZF_MYND_1"/>
    <property type="match status" value="1"/>
</dbReference>
<keyword evidence="3" id="KW-0963">Cytoplasm</keyword>